<dbReference type="HOGENOM" id="CLU_2740275_0_0_1"/>
<evidence type="ECO:0000313" key="1">
    <source>
        <dbReference type="EMBL" id="KIK59397.1"/>
    </source>
</evidence>
<dbReference type="AlphaFoldDB" id="A0A0D0CLG2"/>
<protein>
    <submittedName>
        <fullName evidence="1">Uncharacterized protein</fullName>
    </submittedName>
</protein>
<dbReference type="Proteomes" id="UP000053593">
    <property type="component" value="Unassembled WGS sequence"/>
</dbReference>
<proteinExistence type="predicted"/>
<keyword evidence="2" id="KW-1185">Reference proteome</keyword>
<evidence type="ECO:0000313" key="2">
    <source>
        <dbReference type="Proteomes" id="UP000053593"/>
    </source>
</evidence>
<organism evidence="1 2">
    <name type="scientific">Collybiopsis luxurians FD-317 M1</name>
    <dbReference type="NCBI Taxonomy" id="944289"/>
    <lineage>
        <taxon>Eukaryota</taxon>
        <taxon>Fungi</taxon>
        <taxon>Dikarya</taxon>
        <taxon>Basidiomycota</taxon>
        <taxon>Agaricomycotina</taxon>
        <taxon>Agaricomycetes</taxon>
        <taxon>Agaricomycetidae</taxon>
        <taxon>Agaricales</taxon>
        <taxon>Marasmiineae</taxon>
        <taxon>Omphalotaceae</taxon>
        <taxon>Collybiopsis</taxon>
        <taxon>Collybiopsis luxurians</taxon>
    </lineage>
</organism>
<dbReference type="EMBL" id="KN834780">
    <property type="protein sequence ID" value="KIK59397.1"/>
    <property type="molecule type" value="Genomic_DNA"/>
</dbReference>
<reference evidence="1 2" key="1">
    <citation type="submission" date="2014-04" db="EMBL/GenBank/DDBJ databases">
        <title>Evolutionary Origins and Diversification of the Mycorrhizal Mutualists.</title>
        <authorList>
            <consortium name="DOE Joint Genome Institute"/>
            <consortium name="Mycorrhizal Genomics Consortium"/>
            <person name="Kohler A."/>
            <person name="Kuo A."/>
            <person name="Nagy L.G."/>
            <person name="Floudas D."/>
            <person name="Copeland A."/>
            <person name="Barry K.W."/>
            <person name="Cichocki N."/>
            <person name="Veneault-Fourrey C."/>
            <person name="LaButti K."/>
            <person name="Lindquist E.A."/>
            <person name="Lipzen A."/>
            <person name="Lundell T."/>
            <person name="Morin E."/>
            <person name="Murat C."/>
            <person name="Riley R."/>
            <person name="Ohm R."/>
            <person name="Sun H."/>
            <person name="Tunlid A."/>
            <person name="Henrissat B."/>
            <person name="Grigoriev I.V."/>
            <person name="Hibbett D.S."/>
            <person name="Martin F."/>
        </authorList>
    </citation>
    <scope>NUCLEOTIDE SEQUENCE [LARGE SCALE GENOMIC DNA]</scope>
    <source>
        <strain evidence="1 2">FD-317 M1</strain>
    </source>
</reference>
<gene>
    <name evidence="1" type="ORF">GYMLUDRAFT_74596</name>
</gene>
<sequence>MSLPPNPSPLFPTADPIPYVIPEYQRSWNYAADSLQDFHQAWWGRKLSLTISSTRTRHPPKQSQFPQTYET</sequence>
<name>A0A0D0CLG2_9AGAR</name>
<accession>A0A0D0CLG2</accession>